<dbReference type="InterPro" id="IPR040703">
    <property type="entry name" value="LCIB/C_CA"/>
</dbReference>
<evidence type="ECO:0000313" key="3">
    <source>
        <dbReference type="EMBL" id="KAK9915041.1"/>
    </source>
</evidence>
<sequence>MALWNSMHKFPSALGLDDFLNRLEIALFAYGFTGENCIAMSNMCRDEITSTLKQKLDGVFGSSFNTNGLGGVLTCGVTGVKAGLSHSPVSEGSGKERYVFMSFPHISVNALGDVGPISRPGRPGQSCACGALNAALSDLKATGLKPNCKRPGEHDALDPEYSILKQRLARRIRYEGMNDEDVQKMDLVQITKIAERTIHDDMEYLIKHTVDPRKADYAVISGIQIHSWGEKFDDAAPNLEYIAPCSVYCVVAGERTYLDLFTIPGLTPRQISVLSASTSPADRTKPIDPDEVCNVAGNATTVRTAEPPYSYNNRESRRAARQRAAMFAQLIDETDLDVVLASAWPGGWQSRIKSTSYKLESDNSCTMDESYDEENRGSEGL</sequence>
<evidence type="ECO:0000256" key="1">
    <source>
        <dbReference type="SAM" id="MobiDB-lite"/>
    </source>
</evidence>
<dbReference type="EMBL" id="JALJOT010000005">
    <property type="protein sequence ID" value="KAK9915041.1"/>
    <property type="molecule type" value="Genomic_DNA"/>
</dbReference>
<protein>
    <recommendedName>
        <fullName evidence="2">Limiting CO2-inducible protein B/C beta carbonyic anhydrase domain-containing protein</fullName>
    </recommendedName>
</protein>
<evidence type="ECO:0000313" key="4">
    <source>
        <dbReference type="Proteomes" id="UP001491310"/>
    </source>
</evidence>
<dbReference type="PANTHER" id="PTHR38016:SF1">
    <property type="entry name" value="LIMITING CO2-INDUCIBLE PROTEIN B_C BETA CARBONYIC ANHYDRASE DOMAIN-CONTAINING PROTEIN"/>
    <property type="match status" value="1"/>
</dbReference>
<gene>
    <name evidence="3" type="ORF">WJX75_004010</name>
</gene>
<keyword evidence="4" id="KW-1185">Reference proteome</keyword>
<proteinExistence type="predicted"/>
<feature type="domain" description="Limiting CO2-inducible protein B/C beta carbonyic anhydrase" evidence="2">
    <location>
        <begin position="13"/>
        <end position="250"/>
    </location>
</feature>
<name>A0ABR2YTT0_9CHLO</name>
<dbReference type="PANTHER" id="PTHR38016">
    <property type="entry name" value="UNNAMED PRODUCT"/>
    <property type="match status" value="1"/>
</dbReference>
<reference evidence="3 4" key="1">
    <citation type="journal article" date="2024" name="Nat. Commun.">
        <title>Phylogenomics reveals the evolutionary origins of lichenization in chlorophyte algae.</title>
        <authorList>
            <person name="Puginier C."/>
            <person name="Libourel C."/>
            <person name="Otte J."/>
            <person name="Skaloud P."/>
            <person name="Haon M."/>
            <person name="Grisel S."/>
            <person name="Petersen M."/>
            <person name="Berrin J.G."/>
            <person name="Delaux P.M."/>
            <person name="Dal Grande F."/>
            <person name="Keller J."/>
        </authorList>
    </citation>
    <scope>NUCLEOTIDE SEQUENCE [LARGE SCALE GENOMIC DNA]</scope>
    <source>
        <strain evidence="3 4">SAG 216-7</strain>
    </source>
</reference>
<dbReference type="Pfam" id="PF18599">
    <property type="entry name" value="LCIB_C_CA"/>
    <property type="match status" value="1"/>
</dbReference>
<accession>A0ABR2YTT0</accession>
<dbReference type="Proteomes" id="UP001491310">
    <property type="component" value="Unassembled WGS sequence"/>
</dbReference>
<comment type="caution">
    <text evidence="3">The sequence shown here is derived from an EMBL/GenBank/DDBJ whole genome shotgun (WGS) entry which is preliminary data.</text>
</comment>
<feature type="region of interest" description="Disordered" evidence="1">
    <location>
        <begin position="362"/>
        <end position="381"/>
    </location>
</feature>
<organism evidence="3 4">
    <name type="scientific">Coccomyxa subellipsoidea</name>
    <dbReference type="NCBI Taxonomy" id="248742"/>
    <lineage>
        <taxon>Eukaryota</taxon>
        <taxon>Viridiplantae</taxon>
        <taxon>Chlorophyta</taxon>
        <taxon>core chlorophytes</taxon>
        <taxon>Trebouxiophyceae</taxon>
        <taxon>Trebouxiophyceae incertae sedis</taxon>
        <taxon>Coccomyxaceae</taxon>
        <taxon>Coccomyxa</taxon>
    </lineage>
</organism>
<evidence type="ECO:0000259" key="2">
    <source>
        <dbReference type="Pfam" id="PF18599"/>
    </source>
</evidence>